<evidence type="ECO:0000256" key="3">
    <source>
        <dbReference type="ARBA" id="ARBA00023004"/>
    </source>
</evidence>
<protein>
    <submittedName>
        <fullName evidence="7">Radical SAM protein</fullName>
    </submittedName>
</protein>
<keyword evidence="1" id="KW-0949">S-adenosyl-L-methionine</keyword>
<dbReference type="PANTHER" id="PTHR43288:SF1">
    <property type="entry name" value="GLYCYL-RADICAL ENZYME ACTIVATING ENZYME MJ0021-RELATED"/>
    <property type="match status" value="1"/>
</dbReference>
<proteinExistence type="predicted"/>
<dbReference type="PANTHER" id="PTHR43288">
    <property type="entry name" value="BIOTIN SYNTHASE-RELATED PROTEIN, RADICAL SAM SUPERFAMILY"/>
    <property type="match status" value="1"/>
</dbReference>
<dbReference type="SFLD" id="SFLDG01108">
    <property type="entry name" value="Uncharacterised_Radical_SAM_Su"/>
    <property type="match status" value="1"/>
</dbReference>
<evidence type="ECO:0000313" key="7">
    <source>
        <dbReference type="EMBL" id="MEL4305089.1"/>
    </source>
</evidence>
<dbReference type="Pfam" id="PF26257">
    <property type="entry name" value="DUF8061"/>
    <property type="match status" value="1"/>
</dbReference>
<dbReference type="Gene3D" id="3.20.20.70">
    <property type="entry name" value="Aldolase class I"/>
    <property type="match status" value="1"/>
</dbReference>
<dbReference type="InterPro" id="IPR007197">
    <property type="entry name" value="rSAM"/>
</dbReference>
<keyword evidence="2" id="KW-0479">Metal-binding</keyword>
<evidence type="ECO:0000259" key="5">
    <source>
        <dbReference type="Pfam" id="PF04055"/>
    </source>
</evidence>
<name>A0ABU9KRS6_9EURY</name>
<feature type="domain" description="DUF8061" evidence="6">
    <location>
        <begin position="276"/>
        <end position="352"/>
    </location>
</feature>
<keyword evidence="4" id="KW-0411">Iron-sulfur</keyword>
<dbReference type="InterPro" id="IPR040087">
    <property type="entry name" value="MJ0021-like"/>
</dbReference>
<sequence>MNHSMKGMVRTDKGSFYTYLTRGCKLCQQGAKMVLFITGICNRGCFYCPLSDERKKDDTYANERLVKDDEDVIDEAIRMDALGTGITGGEPLIRPELVLHYIRLLKERFGKDHHIHLYTSIAPKRDLLKALSEAGLDEIRFHPPEQLWKELKGSDFERAIRDSIELGMEAGMELPSIEGVNDVEEVVINTGCFLNLNELEFSDTNAIEMKERNFVLKDDMSNAVEGSEEFALELADKLPKIHFCSSRYKDAGQLRERLLRTARKTARELDEITEEGTIVYGSLEGADTDKMVGILHSFEVPEDLFEVKGNTVELPWWIIEEIAEELKEEGLIPSIIERYPFEDGLVVEVIPL</sequence>
<evidence type="ECO:0000256" key="1">
    <source>
        <dbReference type="ARBA" id="ARBA00022691"/>
    </source>
</evidence>
<evidence type="ECO:0000259" key="6">
    <source>
        <dbReference type="Pfam" id="PF26257"/>
    </source>
</evidence>
<dbReference type="Pfam" id="PF04055">
    <property type="entry name" value="Radical_SAM"/>
    <property type="match status" value="1"/>
</dbReference>
<dbReference type="RefSeq" id="WP_342126762.1">
    <property type="nucleotide sequence ID" value="NZ_JBCAUS010000002.1"/>
</dbReference>
<keyword evidence="8" id="KW-1185">Reference proteome</keyword>
<reference evidence="7 8" key="1">
    <citation type="submission" date="2024-04" db="EMBL/GenBank/DDBJ databases">
        <title>Methanococcoides sp. LMO-2.</title>
        <authorList>
            <person name="Liang L."/>
        </authorList>
    </citation>
    <scope>NUCLEOTIDE SEQUENCE [LARGE SCALE GENOMIC DNA]</scope>
    <source>
        <strain evidence="7 8">LMO-2</strain>
    </source>
</reference>
<dbReference type="InterPro" id="IPR013785">
    <property type="entry name" value="Aldolase_TIM"/>
</dbReference>
<keyword evidence="3" id="KW-0408">Iron</keyword>
<dbReference type="SUPFAM" id="SSF102114">
    <property type="entry name" value="Radical SAM enzymes"/>
    <property type="match status" value="1"/>
</dbReference>
<comment type="caution">
    <text evidence="7">The sequence shown here is derived from an EMBL/GenBank/DDBJ whole genome shotgun (WGS) entry which is preliminary data.</text>
</comment>
<evidence type="ECO:0000256" key="4">
    <source>
        <dbReference type="ARBA" id="ARBA00023014"/>
    </source>
</evidence>
<accession>A0ABU9KRS6</accession>
<dbReference type="InterPro" id="IPR058240">
    <property type="entry name" value="rSAM_sf"/>
</dbReference>
<dbReference type="Proteomes" id="UP001396646">
    <property type="component" value="Unassembled WGS sequence"/>
</dbReference>
<evidence type="ECO:0000313" key="8">
    <source>
        <dbReference type="Proteomes" id="UP001396646"/>
    </source>
</evidence>
<dbReference type="CDD" id="cd01335">
    <property type="entry name" value="Radical_SAM"/>
    <property type="match status" value="1"/>
</dbReference>
<dbReference type="SFLD" id="SFLDS00029">
    <property type="entry name" value="Radical_SAM"/>
    <property type="match status" value="1"/>
</dbReference>
<organism evidence="7 8">
    <name type="scientific">Methanococcoides cohabitans</name>
    <dbReference type="NCBI Taxonomy" id="3136559"/>
    <lineage>
        <taxon>Archaea</taxon>
        <taxon>Methanobacteriati</taxon>
        <taxon>Methanobacteriota</taxon>
        <taxon>Stenosarchaea group</taxon>
        <taxon>Methanomicrobia</taxon>
        <taxon>Methanosarcinales</taxon>
        <taxon>Methanosarcinaceae</taxon>
        <taxon>Methanococcoides</taxon>
    </lineage>
</organism>
<feature type="domain" description="Radical SAM core" evidence="5">
    <location>
        <begin position="37"/>
        <end position="141"/>
    </location>
</feature>
<dbReference type="InterPro" id="IPR058374">
    <property type="entry name" value="DUF8061"/>
</dbReference>
<evidence type="ECO:0000256" key="2">
    <source>
        <dbReference type="ARBA" id="ARBA00022723"/>
    </source>
</evidence>
<dbReference type="EMBL" id="JBCAUS010000002">
    <property type="protein sequence ID" value="MEL4305089.1"/>
    <property type="molecule type" value="Genomic_DNA"/>
</dbReference>
<gene>
    <name evidence="7" type="ORF">WOA13_04460</name>
</gene>